<dbReference type="Proteomes" id="UP000769780">
    <property type="component" value="Unassembled WGS sequence"/>
</dbReference>
<dbReference type="PANTHER" id="PTHR22550:SF5">
    <property type="entry name" value="LEUCINE ZIPPER PROTEIN 4"/>
    <property type="match status" value="1"/>
</dbReference>
<protein>
    <submittedName>
        <fullName evidence="6">Spore germination protein</fullName>
    </submittedName>
</protein>
<sequence length="456" mass="50994">MLFKNRKPNVEEELEWLINELKPSSDILHKPLRLEDKQIELVYIKSVVDGAQLQQIVIKPFFELASEQHVEAYLKSLPNQQDVTSKEQVLLELTKGSVVVRLKDELLLFDIKKVNTDTVRETNIEPTIIGPQYALSEDIGTNLNLIRQRYHKPSLTVETVEVGKKSQQSLAIIYDMEYVGEKVLKQIKSKIESLDQPVIQSSTQLQRFLNGRKRSMVPTMMMTERTDRVVYNLASGKVILLLDGSPTTIIAPAVFWDFMTSMEDNYGLYWVTKFSKFLRYLGLFTSLILPGLYVAATSFNPEVFRVELALSIAGSRIGVPYPSFVEVLFMLIFMELLTEASIRLPKAVTGTATTVGGLILGTAATEAALASNIIIIIVGAVAISTFVIPINEMSFAIRLVRYLLLFAATVAGLAGLALGLIGILMYLVSRDSFGQPYLKLFFEKKKAETATRVKPS</sequence>
<keyword evidence="5" id="KW-1133">Transmembrane helix</keyword>
<evidence type="ECO:0000313" key="6">
    <source>
        <dbReference type="EMBL" id="MBY0098105.1"/>
    </source>
</evidence>
<keyword evidence="3 4" id="KW-0472">Membrane</keyword>
<comment type="similarity">
    <text evidence="2 4">Belongs to the GerABKA family.</text>
</comment>
<keyword evidence="5" id="KW-0812">Transmembrane</keyword>
<dbReference type="InterPro" id="IPR050768">
    <property type="entry name" value="UPF0353/GerABKA_families"/>
</dbReference>
<comment type="caution">
    <text evidence="6">The sequence shown here is derived from an EMBL/GenBank/DDBJ whole genome shotgun (WGS) entry which is preliminary data.</text>
</comment>
<evidence type="ECO:0000256" key="5">
    <source>
        <dbReference type="SAM" id="Phobius"/>
    </source>
</evidence>
<feature type="transmembrane region" description="Helical" evidence="5">
    <location>
        <begin position="277"/>
        <end position="299"/>
    </location>
</feature>
<organism evidence="6 7">
    <name type="scientific">Mesobacillus maritimus</name>
    <dbReference type="NCBI Taxonomy" id="1643336"/>
    <lineage>
        <taxon>Bacteria</taxon>
        <taxon>Bacillati</taxon>
        <taxon>Bacillota</taxon>
        <taxon>Bacilli</taxon>
        <taxon>Bacillales</taxon>
        <taxon>Bacillaceae</taxon>
        <taxon>Mesobacillus</taxon>
    </lineage>
</organism>
<feature type="transmembrane region" description="Helical" evidence="5">
    <location>
        <begin position="319"/>
        <end position="337"/>
    </location>
</feature>
<dbReference type="PANTHER" id="PTHR22550">
    <property type="entry name" value="SPORE GERMINATION PROTEIN"/>
    <property type="match status" value="1"/>
</dbReference>
<evidence type="ECO:0000256" key="2">
    <source>
        <dbReference type="ARBA" id="ARBA00005278"/>
    </source>
</evidence>
<name>A0ABS7K7N8_9BACI</name>
<reference evidence="6 7" key="1">
    <citation type="submission" date="2020-07" db="EMBL/GenBank/DDBJ databases">
        <title>Fungal Genomes of the International Space Station.</title>
        <authorList>
            <person name="Seuylemezian A."/>
            <person name="Singh N.K."/>
            <person name="Wood J."/>
            <person name="Venkateswaran K."/>
        </authorList>
    </citation>
    <scope>NUCLEOTIDE SEQUENCE [LARGE SCALE GENOMIC DNA]</scope>
    <source>
        <strain evidence="6 7">PL-B2</strain>
    </source>
</reference>
<dbReference type="EMBL" id="JACWFH010000019">
    <property type="protein sequence ID" value="MBY0098105.1"/>
    <property type="molecule type" value="Genomic_DNA"/>
</dbReference>
<feature type="transmembrane region" description="Helical" evidence="5">
    <location>
        <begin position="402"/>
        <end position="428"/>
    </location>
</feature>
<dbReference type="PIRSF" id="PIRSF005690">
    <property type="entry name" value="GerBA"/>
    <property type="match status" value="1"/>
</dbReference>
<dbReference type="InterPro" id="IPR004995">
    <property type="entry name" value="Spore_Ger"/>
</dbReference>
<dbReference type="Pfam" id="PF03323">
    <property type="entry name" value="GerA"/>
    <property type="match status" value="1"/>
</dbReference>
<keyword evidence="7" id="KW-1185">Reference proteome</keyword>
<evidence type="ECO:0000313" key="7">
    <source>
        <dbReference type="Proteomes" id="UP000769780"/>
    </source>
</evidence>
<proteinExistence type="inferred from homology"/>
<dbReference type="RefSeq" id="WP_221874327.1">
    <property type="nucleotide sequence ID" value="NZ_JACWFH010000019.1"/>
</dbReference>
<gene>
    <name evidence="6" type="ORF">H0185_14990</name>
</gene>
<evidence type="ECO:0000256" key="4">
    <source>
        <dbReference type="PIRNR" id="PIRNR005690"/>
    </source>
</evidence>
<evidence type="ECO:0000256" key="3">
    <source>
        <dbReference type="ARBA" id="ARBA00023136"/>
    </source>
</evidence>
<feature type="transmembrane region" description="Helical" evidence="5">
    <location>
        <begin position="369"/>
        <end position="390"/>
    </location>
</feature>
<comment type="subcellular location">
    <subcellularLocation>
        <location evidence="4">Cell membrane</location>
    </subcellularLocation>
    <subcellularLocation>
        <location evidence="1">Membrane</location>
        <topology evidence="1">Multi-pass membrane protein</topology>
    </subcellularLocation>
</comment>
<accession>A0ABS7K7N8</accession>
<evidence type="ECO:0000256" key="1">
    <source>
        <dbReference type="ARBA" id="ARBA00004141"/>
    </source>
</evidence>